<dbReference type="PANTHER" id="PTHR37013:SF3">
    <property type="entry name" value="INTEGRAL MEMBRANE PROTEIN (AFU_ORTHOLOGUE AFUA_1G05950)"/>
    <property type="match status" value="1"/>
</dbReference>
<keyword evidence="2" id="KW-0472">Membrane</keyword>
<feature type="compositionally biased region" description="Polar residues" evidence="1">
    <location>
        <begin position="296"/>
        <end position="321"/>
    </location>
</feature>
<proteinExistence type="predicted"/>
<dbReference type="InterPro" id="IPR056120">
    <property type="entry name" value="DUF7703"/>
</dbReference>
<organism evidence="4 5">
    <name type="scientific">Periconia macrospinosa</name>
    <dbReference type="NCBI Taxonomy" id="97972"/>
    <lineage>
        <taxon>Eukaryota</taxon>
        <taxon>Fungi</taxon>
        <taxon>Dikarya</taxon>
        <taxon>Ascomycota</taxon>
        <taxon>Pezizomycotina</taxon>
        <taxon>Dothideomycetes</taxon>
        <taxon>Pleosporomycetidae</taxon>
        <taxon>Pleosporales</taxon>
        <taxon>Massarineae</taxon>
        <taxon>Periconiaceae</taxon>
        <taxon>Periconia</taxon>
    </lineage>
</organism>
<feature type="region of interest" description="Disordered" evidence="1">
    <location>
        <begin position="287"/>
        <end position="347"/>
    </location>
</feature>
<dbReference type="AlphaFoldDB" id="A0A2V1DX50"/>
<protein>
    <recommendedName>
        <fullName evidence="3">DUF7703 domain-containing protein</fullName>
    </recommendedName>
</protein>
<gene>
    <name evidence="4" type="ORF">DM02DRAFT_670328</name>
</gene>
<evidence type="ECO:0000259" key="3">
    <source>
        <dbReference type="Pfam" id="PF24802"/>
    </source>
</evidence>
<accession>A0A2V1DX50</accession>
<dbReference type="Proteomes" id="UP000244855">
    <property type="component" value="Unassembled WGS sequence"/>
</dbReference>
<feature type="transmembrane region" description="Helical" evidence="2">
    <location>
        <begin position="207"/>
        <end position="231"/>
    </location>
</feature>
<evidence type="ECO:0000313" key="5">
    <source>
        <dbReference type="Proteomes" id="UP000244855"/>
    </source>
</evidence>
<sequence>MSTNATLNGTIIHYDFFDPSRTIPQAMTAFTAIAWFNAAETLILIFLYFKRYQGLYFWSILLATAAVVPYATGAWMKQYDLHHSYRIDEVFLTCGWVVMVTGQALVLYSRLHLVCQDYALLRFVFWMIVFNASIFIIPTLILDSFQFSAKHIHIYNRGYFIMEKIEMTAFAMQELFISGIYLWEVWKMFKVRRVLSFKSQRSMWQLLAMNLFHFILDITLLIIQFMGMYQIQATFKGLVYSVSLKIEFAVLNSLVESVRDRRTSTNSVSHVIPKSRDGTAIEMVPEGYGETYEGPTHQSKTSLGRHSPLTADQSGSANARSSHARHQRPNYSDGSMNDVYPGRLGKL</sequence>
<reference evidence="4 5" key="1">
    <citation type="journal article" date="2018" name="Sci. Rep.">
        <title>Comparative genomics provides insights into the lifestyle and reveals functional heterogeneity of dark septate endophytic fungi.</title>
        <authorList>
            <person name="Knapp D.G."/>
            <person name="Nemeth J.B."/>
            <person name="Barry K."/>
            <person name="Hainaut M."/>
            <person name="Henrissat B."/>
            <person name="Johnson J."/>
            <person name="Kuo A."/>
            <person name="Lim J.H.P."/>
            <person name="Lipzen A."/>
            <person name="Nolan M."/>
            <person name="Ohm R.A."/>
            <person name="Tamas L."/>
            <person name="Grigoriev I.V."/>
            <person name="Spatafora J.W."/>
            <person name="Nagy L.G."/>
            <person name="Kovacs G.M."/>
        </authorList>
    </citation>
    <scope>NUCLEOTIDE SEQUENCE [LARGE SCALE GENOMIC DNA]</scope>
    <source>
        <strain evidence="4 5">DSE2036</strain>
    </source>
</reference>
<feature type="transmembrane region" description="Helical" evidence="2">
    <location>
        <begin position="26"/>
        <end position="48"/>
    </location>
</feature>
<feature type="transmembrane region" description="Helical" evidence="2">
    <location>
        <begin position="167"/>
        <end position="186"/>
    </location>
</feature>
<keyword evidence="5" id="KW-1185">Reference proteome</keyword>
<dbReference type="PANTHER" id="PTHR37013">
    <property type="entry name" value="INTEGRAL MEMBRANE PROTEIN (AFU_ORTHOLOGUE AFUA_1G05950)-RELATED"/>
    <property type="match status" value="1"/>
</dbReference>
<feature type="transmembrane region" description="Helical" evidence="2">
    <location>
        <begin position="90"/>
        <end position="108"/>
    </location>
</feature>
<dbReference type="EMBL" id="KZ805339">
    <property type="protein sequence ID" value="PVI02751.1"/>
    <property type="molecule type" value="Genomic_DNA"/>
</dbReference>
<feature type="domain" description="DUF7703" evidence="3">
    <location>
        <begin position="26"/>
        <end position="259"/>
    </location>
</feature>
<dbReference type="Pfam" id="PF24802">
    <property type="entry name" value="DUF7703"/>
    <property type="match status" value="1"/>
</dbReference>
<keyword evidence="2" id="KW-1133">Transmembrane helix</keyword>
<dbReference type="STRING" id="97972.A0A2V1DX50"/>
<feature type="transmembrane region" description="Helical" evidence="2">
    <location>
        <begin position="120"/>
        <end position="141"/>
    </location>
</feature>
<feature type="transmembrane region" description="Helical" evidence="2">
    <location>
        <begin position="55"/>
        <end position="75"/>
    </location>
</feature>
<keyword evidence="2" id="KW-0812">Transmembrane</keyword>
<evidence type="ECO:0000313" key="4">
    <source>
        <dbReference type="EMBL" id="PVI02751.1"/>
    </source>
</evidence>
<evidence type="ECO:0000256" key="1">
    <source>
        <dbReference type="SAM" id="MobiDB-lite"/>
    </source>
</evidence>
<name>A0A2V1DX50_9PLEO</name>
<evidence type="ECO:0000256" key="2">
    <source>
        <dbReference type="SAM" id="Phobius"/>
    </source>
</evidence>
<dbReference type="OrthoDB" id="405906at2759"/>